<proteinExistence type="predicted"/>
<feature type="region of interest" description="Disordered" evidence="1">
    <location>
        <begin position="904"/>
        <end position="930"/>
    </location>
</feature>
<organism evidence="2 3">
    <name type="scientific">Chlamydomonas eustigma</name>
    <dbReference type="NCBI Taxonomy" id="1157962"/>
    <lineage>
        <taxon>Eukaryota</taxon>
        <taxon>Viridiplantae</taxon>
        <taxon>Chlorophyta</taxon>
        <taxon>core chlorophytes</taxon>
        <taxon>Chlorophyceae</taxon>
        <taxon>CS clade</taxon>
        <taxon>Chlamydomonadales</taxon>
        <taxon>Chlamydomonadaceae</taxon>
        <taxon>Chlamydomonas</taxon>
    </lineage>
</organism>
<reference evidence="2 3" key="1">
    <citation type="submission" date="2017-08" db="EMBL/GenBank/DDBJ databases">
        <title>Acidophilic green algal genome provides insights into adaptation to an acidic environment.</title>
        <authorList>
            <person name="Hirooka S."/>
            <person name="Hirose Y."/>
            <person name="Kanesaki Y."/>
            <person name="Higuchi S."/>
            <person name="Fujiwara T."/>
            <person name="Onuma R."/>
            <person name="Era A."/>
            <person name="Ohbayashi R."/>
            <person name="Uzuka A."/>
            <person name="Nozaki H."/>
            <person name="Yoshikawa H."/>
            <person name="Miyagishima S.Y."/>
        </authorList>
    </citation>
    <scope>NUCLEOTIDE SEQUENCE [LARGE SCALE GENOMIC DNA]</scope>
    <source>
        <strain evidence="2 3">NIES-2499</strain>
    </source>
</reference>
<feature type="region of interest" description="Disordered" evidence="1">
    <location>
        <begin position="238"/>
        <end position="258"/>
    </location>
</feature>
<feature type="compositionally biased region" description="Polar residues" evidence="1">
    <location>
        <begin position="20"/>
        <end position="31"/>
    </location>
</feature>
<protein>
    <submittedName>
        <fullName evidence="2">Uncharacterized protein</fullName>
    </submittedName>
</protein>
<evidence type="ECO:0000313" key="3">
    <source>
        <dbReference type="Proteomes" id="UP000232323"/>
    </source>
</evidence>
<feature type="region of interest" description="Disordered" evidence="1">
    <location>
        <begin position="615"/>
        <end position="635"/>
    </location>
</feature>
<evidence type="ECO:0000256" key="1">
    <source>
        <dbReference type="SAM" id="MobiDB-lite"/>
    </source>
</evidence>
<feature type="compositionally biased region" description="Polar residues" evidence="1">
    <location>
        <begin position="245"/>
        <end position="255"/>
    </location>
</feature>
<feature type="compositionally biased region" description="Polar residues" evidence="1">
    <location>
        <begin position="756"/>
        <end position="768"/>
    </location>
</feature>
<sequence length="930" mass="101448">MDELWSSGSRDVVPVETKWDSNPNTSGNQHGHTVKRYGAWYMPPEEWRIIYKPGTEDNETLLTKLGAVSLNEIKRRNELNERKSSLHSELESSYTVKAYREFVREKKLPEPRVIAKVPTPSKEKMLRAVRLRQAALVASMEIENTHVVDRGRSAYGAQQYVTTLRPGGLTADDLDVDEVLRPEYRDQIHRAVEATDRIMEHLQFVTKMEEQRKVKEEEWERVTKERLAAVAACVADRKSHRGTNRPWTGTSQGHPSSPIVGSILSITPSGVDEAVFKQVELEGQEQGRSLKTSPSGWFPDLSRLHARIAEEFGQAGTVDGEAVRRNVVEGVGTGHGYDEEDGDEDEGYEGPDVRSIDLISASPSGGDVVVATLGKQDVGSVDGPRHSTVALQASDSPASVATHLLRSVEDLASSVPPMGLKVDIPEGDATPFSHLSTAVLNPEQENDVRRVEGRQRSVRIADDSITPAGYSSTVRTPDPQQVPTLNFQKGEQLLSLLAKVDASPPRSRVYTLGEELKVFEELADRTDVPLGVKYLSAVRVGAVPDEPLDPHHTVNQLTPGIQSLSPEANLHYLRKGVTGEKEDRKKWKHATIPEVHAGVVASSVAASGMFEIESPSSEPLRRSQERRVGGGWSLLPGTITSKTPSCLKQSVGAATNSNAQQAVPSALQTFKTSSSKGDALARDIWTPGSTVRAGDLDPILEAEYEMDHDDTSVDSESPLVKPWYEGEVSPASSANLSIAWISKDRVSMATRMQMLNSRQGSRGTSSALQEGRRSISTQERKSVDISIRVTRTAGSSWDRSMMGLRSGLHPATAPDVLLSKSYISSFKSALVTASTPHFSHVPALAMLGPYARPHTAGVEVSKASSLSGLYAATRLDYSKGSDKPALLDSRFSTPPERMVLVVPHNRTSVSAGGNRLPPAYKPRIVNKPSR</sequence>
<dbReference type="Proteomes" id="UP000232323">
    <property type="component" value="Unassembled WGS sequence"/>
</dbReference>
<evidence type="ECO:0000313" key="2">
    <source>
        <dbReference type="EMBL" id="GAX85599.1"/>
    </source>
</evidence>
<feature type="compositionally biased region" description="Acidic residues" evidence="1">
    <location>
        <begin position="338"/>
        <end position="349"/>
    </location>
</feature>
<dbReference type="OrthoDB" id="10690467at2759"/>
<feature type="region of interest" description="Disordered" evidence="1">
    <location>
        <begin position="1"/>
        <end position="31"/>
    </location>
</feature>
<gene>
    <name evidence="2" type="ORF">CEUSTIGMA_g13014.t1</name>
</gene>
<dbReference type="EMBL" id="BEGY01000179">
    <property type="protein sequence ID" value="GAX85599.1"/>
    <property type="molecule type" value="Genomic_DNA"/>
</dbReference>
<dbReference type="AlphaFoldDB" id="A0A250XRM3"/>
<feature type="region of interest" description="Disordered" evidence="1">
    <location>
        <begin position="756"/>
        <end position="782"/>
    </location>
</feature>
<feature type="region of interest" description="Disordered" evidence="1">
    <location>
        <begin position="331"/>
        <end position="351"/>
    </location>
</feature>
<feature type="compositionally biased region" description="Basic and acidic residues" evidence="1">
    <location>
        <begin position="619"/>
        <end position="628"/>
    </location>
</feature>
<name>A0A250XRM3_9CHLO</name>
<keyword evidence="3" id="KW-1185">Reference proteome</keyword>
<comment type="caution">
    <text evidence="2">The sequence shown here is derived from an EMBL/GenBank/DDBJ whole genome shotgun (WGS) entry which is preliminary data.</text>
</comment>
<accession>A0A250XRM3</accession>
<feature type="compositionally biased region" description="Basic and acidic residues" evidence="1">
    <location>
        <begin position="770"/>
        <end position="782"/>
    </location>
</feature>